<dbReference type="OrthoDB" id="9808458at2"/>
<dbReference type="Proteomes" id="UP000319931">
    <property type="component" value="Unassembled WGS sequence"/>
</dbReference>
<accession>A0A502FCM2</accession>
<proteinExistence type="inferred from homology"/>
<evidence type="ECO:0000313" key="9">
    <source>
        <dbReference type="Proteomes" id="UP000319931"/>
    </source>
</evidence>
<protein>
    <submittedName>
        <fullName evidence="8">NCS2 family permease</fullName>
    </submittedName>
</protein>
<dbReference type="PANTHER" id="PTHR43337:SF1">
    <property type="entry name" value="XANTHINE_URACIL PERMEASE C887.17-RELATED"/>
    <property type="match status" value="1"/>
</dbReference>
<name>A0A502FCM2_9SPHN</name>
<evidence type="ECO:0000256" key="4">
    <source>
        <dbReference type="ARBA" id="ARBA00022692"/>
    </source>
</evidence>
<feature type="transmembrane region" description="Helical" evidence="7">
    <location>
        <begin position="420"/>
        <end position="439"/>
    </location>
</feature>
<dbReference type="GO" id="GO:0012505">
    <property type="term" value="C:endomembrane system"/>
    <property type="evidence" value="ECO:0007669"/>
    <property type="project" value="UniProtKB-SubCell"/>
</dbReference>
<feature type="transmembrane region" description="Helical" evidence="7">
    <location>
        <begin position="26"/>
        <end position="48"/>
    </location>
</feature>
<dbReference type="EMBL" id="RCZC01000011">
    <property type="protein sequence ID" value="TPG47165.1"/>
    <property type="molecule type" value="Genomic_DNA"/>
</dbReference>
<feature type="transmembrane region" description="Helical" evidence="7">
    <location>
        <begin position="200"/>
        <end position="222"/>
    </location>
</feature>
<feature type="transmembrane region" description="Helical" evidence="7">
    <location>
        <begin position="102"/>
        <end position="124"/>
    </location>
</feature>
<evidence type="ECO:0000256" key="6">
    <source>
        <dbReference type="ARBA" id="ARBA00023136"/>
    </source>
</evidence>
<dbReference type="InterPro" id="IPR045018">
    <property type="entry name" value="Azg-like"/>
</dbReference>
<feature type="transmembrane region" description="Helical" evidence="7">
    <location>
        <begin position="136"/>
        <end position="155"/>
    </location>
</feature>
<reference evidence="8 9" key="1">
    <citation type="journal article" date="2019" name="Environ. Microbiol.">
        <title>Species interactions and distinct microbial communities in high Arctic permafrost affected cryosols are associated with the CH4 and CO2 gas fluxes.</title>
        <authorList>
            <person name="Altshuler I."/>
            <person name="Hamel J."/>
            <person name="Turney S."/>
            <person name="Magnuson E."/>
            <person name="Levesque R."/>
            <person name="Greer C."/>
            <person name="Whyte L.G."/>
        </authorList>
    </citation>
    <scope>NUCLEOTIDE SEQUENCE [LARGE SCALE GENOMIC DNA]</scope>
    <source>
        <strain evidence="8 9">E6.1</strain>
    </source>
</reference>
<keyword evidence="9" id="KW-1185">Reference proteome</keyword>
<dbReference type="PANTHER" id="PTHR43337">
    <property type="entry name" value="XANTHINE/URACIL PERMEASE C887.17-RELATED"/>
    <property type="match status" value="1"/>
</dbReference>
<feature type="transmembrane region" description="Helical" evidence="7">
    <location>
        <begin position="353"/>
        <end position="369"/>
    </location>
</feature>
<dbReference type="GO" id="GO:0005345">
    <property type="term" value="F:purine nucleobase transmembrane transporter activity"/>
    <property type="evidence" value="ECO:0007669"/>
    <property type="project" value="TreeGrafter"/>
</dbReference>
<dbReference type="GO" id="GO:0005886">
    <property type="term" value="C:plasma membrane"/>
    <property type="evidence" value="ECO:0007669"/>
    <property type="project" value="TreeGrafter"/>
</dbReference>
<feature type="transmembrane region" description="Helical" evidence="7">
    <location>
        <begin position="381"/>
        <end position="408"/>
    </location>
</feature>
<keyword evidence="4 7" id="KW-0812">Transmembrane</keyword>
<dbReference type="Pfam" id="PF00860">
    <property type="entry name" value="Xan_ur_permease"/>
    <property type="match status" value="1"/>
</dbReference>
<keyword evidence="6 7" id="KW-0472">Membrane</keyword>
<evidence type="ECO:0000256" key="5">
    <source>
        <dbReference type="ARBA" id="ARBA00022989"/>
    </source>
</evidence>
<dbReference type="AlphaFoldDB" id="A0A502FCM2"/>
<feature type="transmembrane region" description="Helical" evidence="7">
    <location>
        <begin position="242"/>
        <end position="271"/>
    </location>
</feature>
<comment type="similarity">
    <text evidence="2">Belongs to the nucleobase:cation symporter-2 (NCS2) (TC 2.A.40) family. Azg-like subfamily.</text>
</comment>
<evidence type="ECO:0000313" key="8">
    <source>
        <dbReference type="EMBL" id="TPG47165.1"/>
    </source>
</evidence>
<sequence length="442" mass="44474">MRTTFPAALERRFDITARGSTVGREVAAGLTTFLAAAYLIAVIPSLLASGGMERGAATTAVLLLLAAGSIAMGLYANLPFIVGPGIGGSALLGATLAHMPGIGWQTGLGIALISGLLFLGLTLSGAREIVVRLVPLPIKLGLGASIGMFIAMLGFRDAGMVTVNAKTNALALADLTQAGPVMALVGLAVALAMSARRWPGAVIAGIVVAALVGIPLGVTHFGGAPLSLPHGIGAIADKADPLAALTLAAFPYMFAFFAAEFFSTLGTTLAIGAKAGLTDAAGNLPGIRKPFLVDAIAATVGPLIGIPAATALIESAAGVEAGGRTGLTPIVAALCFLLCLAVLPLAMAVPRQATAPALILIGIAMLATIRKLPGDDPTELFAPIAMVLVTLIANSFGTGIAAGILLYVAVEFLAGRIRQVPIGLIVLAIPLAYYLYAAFKPH</sequence>
<feature type="transmembrane region" description="Helical" evidence="7">
    <location>
        <begin position="175"/>
        <end position="193"/>
    </location>
</feature>
<evidence type="ECO:0000256" key="1">
    <source>
        <dbReference type="ARBA" id="ARBA00004127"/>
    </source>
</evidence>
<keyword evidence="5 7" id="KW-1133">Transmembrane helix</keyword>
<feature type="transmembrane region" description="Helical" evidence="7">
    <location>
        <begin position="291"/>
        <end position="313"/>
    </location>
</feature>
<evidence type="ECO:0000256" key="3">
    <source>
        <dbReference type="ARBA" id="ARBA00022448"/>
    </source>
</evidence>
<dbReference type="InterPro" id="IPR006043">
    <property type="entry name" value="NCS2"/>
</dbReference>
<dbReference type="RefSeq" id="WP_140852496.1">
    <property type="nucleotide sequence ID" value="NZ_RCZC01000011.1"/>
</dbReference>
<evidence type="ECO:0000256" key="7">
    <source>
        <dbReference type="SAM" id="Phobius"/>
    </source>
</evidence>
<comment type="subcellular location">
    <subcellularLocation>
        <location evidence="1">Endomembrane system</location>
        <topology evidence="1">Multi-pass membrane protein</topology>
    </subcellularLocation>
</comment>
<evidence type="ECO:0000256" key="2">
    <source>
        <dbReference type="ARBA" id="ARBA00005697"/>
    </source>
</evidence>
<keyword evidence="3" id="KW-0813">Transport</keyword>
<organism evidence="8 9">
    <name type="scientific">Sphingomonas glacialis</name>
    <dbReference type="NCBI Taxonomy" id="658225"/>
    <lineage>
        <taxon>Bacteria</taxon>
        <taxon>Pseudomonadati</taxon>
        <taxon>Pseudomonadota</taxon>
        <taxon>Alphaproteobacteria</taxon>
        <taxon>Sphingomonadales</taxon>
        <taxon>Sphingomonadaceae</taxon>
        <taxon>Sphingomonas</taxon>
    </lineage>
</organism>
<feature type="transmembrane region" description="Helical" evidence="7">
    <location>
        <begin position="60"/>
        <end position="82"/>
    </location>
</feature>
<feature type="transmembrane region" description="Helical" evidence="7">
    <location>
        <begin position="325"/>
        <end position="346"/>
    </location>
</feature>
<gene>
    <name evidence="8" type="ORF">EAH76_22415</name>
</gene>
<comment type="caution">
    <text evidence="8">The sequence shown here is derived from an EMBL/GenBank/DDBJ whole genome shotgun (WGS) entry which is preliminary data.</text>
</comment>